<dbReference type="RefSeq" id="WP_131448791.1">
    <property type="nucleotide sequence ID" value="NZ_SJZI01000042.1"/>
</dbReference>
<name>A0A4R1BAR8_9BACT</name>
<proteinExistence type="predicted"/>
<dbReference type="GO" id="GO:0005975">
    <property type="term" value="P:carbohydrate metabolic process"/>
    <property type="evidence" value="ECO:0007669"/>
    <property type="project" value="InterPro"/>
</dbReference>
<evidence type="ECO:0000259" key="1">
    <source>
        <dbReference type="Pfam" id="PF23019"/>
    </source>
</evidence>
<dbReference type="InterPro" id="IPR054297">
    <property type="entry name" value="DUF7033"/>
</dbReference>
<comment type="caution">
    <text evidence="2">The sequence shown here is derived from an EMBL/GenBank/DDBJ whole genome shotgun (WGS) entry which is preliminary data.</text>
</comment>
<keyword evidence="3" id="KW-1185">Reference proteome</keyword>
<evidence type="ECO:0000313" key="3">
    <source>
        <dbReference type="Proteomes" id="UP000295334"/>
    </source>
</evidence>
<dbReference type="InterPro" id="IPR011330">
    <property type="entry name" value="Glyco_hydro/deAcase_b/a-brl"/>
</dbReference>
<organism evidence="2 3">
    <name type="scientific">Flaviaesturariibacter flavus</name>
    <dbReference type="NCBI Taxonomy" id="2502780"/>
    <lineage>
        <taxon>Bacteria</taxon>
        <taxon>Pseudomonadati</taxon>
        <taxon>Bacteroidota</taxon>
        <taxon>Chitinophagia</taxon>
        <taxon>Chitinophagales</taxon>
        <taxon>Chitinophagaceae</taxon>
        <taxon>Flaviaestuariibacter</taxon>
    </lineage>
</organism>
<feature type="domain" description="DUF7033" evidence="1">
    <location>
        <begin position="87"/>
        <end position="170"/>
    </location>
</feature>
<gene>
    <name evidence="2" type="ORF">EPD60_08535</name>
</gene>
<protein>
    <recommendedName>
        <fullName evidence="1">DUF7033 domain-containing protein</fullName>
    </recommendedName>
</protein>
<reference evidence="2 3" key="1">
    <citation type="submission" date="2019-03" db="EMBL/GenBank/DDBJ databases">
        <authorList>
            <person name="Kim M.K.M."/>
        </authorList>
    </citation>
    <scope>NUCLEOTIDE SEQUENCE [LARGE SCALE GENOMIC DNA]</scope>
    <source>
        <strain evidence="2 3">17J68-12</strain>
    </source>
</reference>
<evidence type="ECO:0000313" key="2">
    <source>
        <dbReference type="EMBL" id="TCJ14050.1"/>
    </source>
</evidence>
<dbReference type="OrthoDB" id="5573484at2"/>
<dbReference type="SUPFAM" id="SSF88713">
    <property type="entry name" value="Glycoside hydrolase/deacetylase"/>
    <property type="match status" value="1"/>
</dbReference>
<dbReference type="Pfam" id="PF23019">
    <property type="entry name" value="DUF7033"/>
    <property type="match status" value="1"/>
</dbReference>
<accession>A0A4R1BAR8</accession>
<dbReference type="Gene3D" id="3.20.20.370">
    <property type="entry name" value="Glycoside hydrolase/deacetylase"/>
    <property type="match status" value="1"/>
</dbReference>
<dbReference type="EMBL" id="SJZI01000042">
    <property type="protein sequence ID" value="TCJ14050.1"/>
    <property type="molecule type" value="Genomic_DNA"/>
</dbReference>
<dbReference type="CDD" id="cd10931">
    <property type="entry name" value="CE4_u7"/>
    <property type="match status" value="1"/>
</dbReference>
<dbReference type="Proteomes" id="UP000295334">
    <property type="component" value="Unassembled WGS sequence"/>
</dbReference>
<dbReference type="AlphaFoldDB" id="A0A4R1BAR8"/>
<sequence length="426" mass="48185">MVSIITDTDTPRLHYVLDFLSGFFGRPFVRNGAEGVRVYYGAESSDALVTIRPSGLLNETGIRFHDLEVMRHREGFPIFFTDETDFGFDIFSAIFYLITRYEEYVKKERDSHGRFDHRASVAFEYGFLDRPLVHEWLAFFSEAVFGERILPPFSLQLTYDVDMAWSYRHKGFARNAGGLLRSLLRRDGTVAERIAVLSGHRPDPFDNFGLMDALHRQYGLRPTYFIHAGTARGPYDKNIPLAHPAMQRLVRKLAASCPVALHPSWQSGDAAGLLEKEKAALEAAVGRKVTASRQHYIRMTLPDTYRALIAAGITDDYSMGYGSINGFRASVAVPFYWYDLQAGQATNLLLHPFCFMDANAFYEQGQDAAQTELELDRYLQTFKAWGGTFSSVWHNSFLGEGVGFGGWSVLWRSFLHEATASLPRSD</sequence>